<sequence length="282" mass="30361">MLLVLVSLPGPVAWAQAGLSPAREVKARRAELSSGAVPEVRVAPGYLTTLEFDSPLDRDALTVEGRESRFALLETNTRTLVLRPAVELASGERLLVTVGFADGLVPAKAVLALVAHPTEVDGQVQVVRQPLSSEALQARLEAALARCEAGGLAKVVLSGAVDDQGVTVELLEGRCHWRGLQGIPLQSPMVYRSWKSFVVIIPLHLPAGGTPWTPGEARLLDAEGRVVQRMPVWLDVVRLTPGGTGSLAVEMDLRPEDAGRFFVLEVREKDGERGVVIERVRL</sequence>
<accession>A0ABU5HD70</accession>
<dbReference type="Proteomes" id="UP001291309">
    <property type="component" value="Unassembled WGS sequence"/>
</dbReference>
<name>A0ABU5HD70_9BACT</name>
<evidence type="ECO:0000313" key="2">
    <source>
        <dbReference type="Proteomes" id="UP001291309"/>
    </source>
</evidence>
<keyword evidence="2" id="KW-1185">Reference proteome</keyword>
<dbReference type="Pfam" id="PF09544">
    <property type="entry name" value="DUF2381"/>
    <property type="match status" value="1"/>
</dbReference>
<comment type="caution">
    <text evidence="1">The sequence shown here is derived from an EMBL/GenBank/DDBJ whole genome shotgun (WGS) entry which is preliminary data.</text>
</comment>
<dbReference type="InterPro" id="IPR011754">
    <property type="entry name" value="Mxa_paralog_2268"/>
</dbReference>
<reference evidence="1 2" key="1">
    <citation type="submission" date="2023-12" db="EMBL/GenBank/DDBJ databases">
        <title>the genome sequence of Hyalangium sp. s54d21.</title>
        <authorList>
            <person name="Zhang X."/>
        </authorList>
    </citation>
    <scope>NUCLEOTIDE SEQUENCE [LARGE SCALE GENOMIC DNA]</scope>
    <source>
        <strain evidence="2">s54d21</strain>
    </source>
</reference>
<evidence type="ECO:0000313" key="1">
    <source>
        <dbReference type="EMBL" id="MDY7231407.1"/>
    </source>
</evidence>
<proteinExistence type="predicted"/>
<dbReference type="EMBL" id="JAXIVS010000014">
    <property type="protein sequence ID" value="MDY7231407.1"/>
    <property type="molecule type" value="Genomic_DNA"/>
</dbReference>
<protein>
    <submittedName>
        <fullName evidence="1">DUF2381 family protein</fullName>
    </submittedName>
</protein>
<gene>
    <name evidence="1" type="ORF">SYV04_33760</name>
</gene>
<dbReference type="NCBIfam" id="TIGR02268">
    <property type="entry name" value="Myxococcus xanthus paralogous family TIGR02268"/>
    <property type="match status" value="1"/>
</dbReference>
<dbReference type="RefSeq" id="WP_321550116.1">
    <property type="nucleotide sequence ID" value="NZ_JAXIVS010000014.1"/>
</dbReference>
<organism evidence="1 2">
    <name type="scientific">Hyalangium rubrum</name>
    <dbReference type="NCBI Taxonomy" id="3103134"/>
    <lineage>
        <taxon>Bacteria</taxon>
        <taxon>Pseudomonadati</taxon>
        <taxon>Myxococcota</taxon>
        <taxon>Myxococcia</taxon>
        <taxon>Myxococcales</taxon>
        <taxon>Cystobacterineae</taxon>
        <taxon>Archangiaceae</taxon>
        <taxon>Hyalangium</taxon>
    </lineage>
</organism>